<accession>A0A917IZ37</accession>
<dbReference type="RefSeq" id="WP_188360228.1">
    <property type="nucleotide sequence ID" value="NZ_BMDC01000004.1"/>
</dbReference>
<evidence type="ECO:0000313" key="2">
    <source>
        <dbReference type="Proteomes" id="UP000600171"/>
    </source>
</evidence>
<gene>
    <name evidence="1" type="ORF">GCM10007359_19950</name>
</gene>
<protein>
    <submittedName>
        <fullName evidence="1">Peptide ABC transporter substrate-binding protein</fullName>
    </submittedName>
</protein>
<dbReference type="Pfam" id="PF07751">
    <property type="entry name" value="Abi_2"/>
    <property type="match status" value="1"/>
</dbReference>
<dbReference type="EMBL" id="BMDC01000004">
    <property type="protein sequence ID" value="GGH66077.1"/>
    <property type="molecule type" value="Genomic_DNA"/>
</dbReference>
<organism evidence="1 2">
    <name type="scientific">Rothia aerolata</name>
    <dbReference type="NCBI Taxonomy" id="1812262"/>
    <lineage>
        <taxon>Bacteria</taxon>
        <taxon>Bacillati</taxon>
        <taxon>Actinomycetota</taxon>
        <taxon>Actinomycetes</taxon>
        <taxon>Micrococcales</taxon>
        <taxon>Micrococcaceae</taxon>
        <taxon>Rothia</taxon>
    </lineage>
</organism>
<sequence length="327" mass="37962">MARELRARGLLYYKKPPLTLDELVQRLVSRGLTVNSYERAVRYLGQIGYYRLSPYMIPFQVPGSDHKFQPQTSFEEILKLYLFDKSLRLLMTDALERIEVAVRATITDYMSTTYQDSHWYTRDVHFKNLQGHHRLLSMIETRCEEQLRQKPERKSGNILYPSALEHYLTTYAQPKLPPSWLTMEMLTIGQLSRLFSNLRQRSDKTAIAKKLGVTAPVLESWLETYVRVRNICAHHGRLWNVGLGVYPKIPKSSAIRWVETPVLATERLYPVLISVQTMMYTISPRSLWARRLNDLLAHAPSIALSGMGMPQEWASDSFWAQVLNLEN</sequence>
<proteinExistence type="predicted"/>
<dbReference type="Proteomes" id="UP000600171">
    <property type="component" value="Unassembled WGS sequence"/>
</dbReference>
<comment type="caution">
    <text evidence="1">The sequence shown here is derived from an EMBL/GenBank/DDBJ whole genome shotgun (WGS) entry which is preliminary data.</text>
</comment>
<evidence type="ECO:0000313" key="1">
    <source>
        <dbReference type="EMBL" id="GGH66077.1"/>
    </source>
</evidence>
<keyword evidence="2" id="KW-1185">Reference proteome</keyword>
<reference evidence="1 2" key="1">
    <citation type="journal article" date="2014" name="Int. J. Syst. Evol. Microbiol.">
        <title>Complete genome sequence of Corynebacterium casei LMG S-19264T (=DSM 44701T), isolated from a smear-ripened cheese.</title>
        <authorList>
            <consortium name="US DOE Joint Genome Institute (JGI-PGF)"/>
            <person name="Walter F."/>
            <person name="Albersmeier A."/>
            <person name="Kalinowski J."/>
            <person name="Ruckert C."/>
        </authorList>
    </citation>
    <scope>NUCLEOTIDE SEQUENCE [LARGE SCALE GENOMIC DNA]</scope>
    <source>
        <strain evidence="1 2">CCM 8669</strain>
    </source>
</reference>
<name>A0A917IZ37_9MICC</name>
<dbReference type="InterPro" id="IPR011664">
    <property type="entry name" value="Abi_system_AbiD/AbiF-like"/>
</dbReference>
<dbReference type="AlphaFoldDB" id="A0A917IZ37"/>